<evidence type="ECO:0000256" key="2">
    <source>
        <dbReference type="ARBA" id="ARBA00004993"/>
    </source>
</evidence>
<feature type="domain" description="4'-phosphopantetheinyl transferase" evidence="15">
    <location>
        <begin position="142"/>
        <end position="232"/>
    </location>
</feature>
<evidence type="ECO:0000256" key="10">
    <source>
        <dbReference type="ARBA" id="ARBA00049176"/>
    </source>
</evidence>
<evidence type="ECO:0000256" key="9">
    <source>
        <dbReference type="ARBA" id="ARBA00031996"/>
    </source>
</evidence>
<evidence type="ECO:0000256" key="7">
    <source>
        <dbReference type="ARBA" id="ARBA00023191"/>
    </source>
</evidence>
<organism evidence="17 18">
    <name type="scientific">Oleiagrimonas citrea</name>
    <dbReference type="NCBI Taxonomy" id="1665687"/>
    <lineage>
        <taxon>Bacteria</taxon>
        <taxon>Pseudomonadati</taxon>
        <taxon>Pseudomonadota</taxon>
        <taxon>Gammaproteobacteria</taxon>
        <taxon>Lysobacterales</taxon>
        <taxon>Rhodanobacteraceae</taxon>
        <taxon>Oleiagrimonas</taxon>
    </lineage>
</organism>
<feature type="binding site" evidence="12">
    <location>
        <position position="146"/>
    </location>
    <ligand>
        <name>CoA</name>
        <dbReference type="ChEBI" id="CHEBI:57287"/>
    </ligand>
</feature>
<dbReference type="InterPro" id="IPR008278">
    <property type="entry name" value="4-PPantetheinyl_Trfase_dom"/>
</dbReference>
<feature type="region of interest" description="Disordered" evidence="14">
    <location>
        <begin position="1"/>
        <end position="24"/>
    </location>
</feature>
<evidence type="ECO:0000313" key="18">
    <source>
        <dbReference type="Proteomes" id="UP000541636"/>
    </source>
</evidence>
<feature type="binding site" evidence="13">
    <location>
        <position position="148"/>
    </location>
    <ligand>
        <name>Mg(2+)</name>
        <dbReference type="ChEBI" id="CHEBI:18420"/>
    </ligand>
</feature>
<dbReference type="GO" id="GO:0000287">
    <property type="term" value="F:magnesium ion binding"/>
    <property type="evidence" value="ECO:0007669"/>
    <property type="project" value="InterPro"/>
</dbReference>
<dbReference type="Proteomes" id="UP000541636">
    <property type="component" value="Unassembled WGS sequence"/>
</dbReference>
<feature type="binding site" evidence="12">
    <location>
        <begin position="124"/>
        <end position="125"/>
    </location>
    <ligand>
        <name>CoA</name>
        <dbReference type="ChEBI" id="CHEBI:57287"/>
    </ligand>
</feature>
<evidence type="ECO:0000313" key="17">
    <source>
        <dbReference type="EMBL" id="NKZ39792.1"/>
    </source>
</evidence>
<keyword evidence="18" id="KW-1185">Reference proteome</keyword>
<feature type="domain" description="4'-phosphopantetheinyl transferase N-terminal" evidence="16">
    <location>
        <begin position="71"/>
        <end position="134"/>
    </location>
</feature>
<comment type="caution">
    <text evidence="17">The sequence shown here is derived from an EMBL/GenBank/DDBJ whole genome shotgun (WGS) entry which is preliminary data.</text>
</comment>
<accession>A0A846ZPG8</accession>
<dbReference type="Pfam" id="PF01648">
    <property type="entry name" value="ACPS"/>
    <property type="match status" value="1"/>
</dbReference>
<feature type="binding site" evidence="12">
    <location>
        <position position="80"/>
    </location>
    <ligand>
        <name>CoA</name>
        <dbReference type="ChEBI" id="CHEBI:57287"/>
    </ligand>
</feature>
<evidence type="ECO:0000256" key="1">
    <source>
        <dbReference type="ARBA" id="ARBA00003937"/>
    </source>
</evidence>
<dbReference type="GO" id="GO:0009239">
    <property type="term" value="P:enterobactin biosynthetic process"/>
    <property type="evidence" value="ECO:0007669"/>
    <property type="project" value="UniProtKB-UniPathway"/>
</dbReference>
<dbReference type="PRINTS" id="PR01399">
    <property type="entry name" value="ENTSNTHTASED"/>
</dbReference>
<feature type="binding site" evidence="12">
    <location>
        <position position="193"/>
    </location>
    <ligand>
        <name>CoA</name>
        <dbReference type="ChEBI" id="CHEBI:57287"/>
    </ligand>
</feature>
<evidence type="ECO:0000256" key="12">
    <source>
        <dbReference type="PIRSR" id="PIRSR603542-1"/>
    </source>
</evidence>
<comment type="pathway">
    <text evidence="2">Siderophore biosynthesis; enterobactin biosynthesis.</text>
</comment>
<dbReference type="GO" id="GO:0008897">
    <property type="term" value="F:holo-[acyl-carrier-protein] synthase activity"/>
    <property type="evidence" value="ECO:0007669"/>
    <property type="project" value="InterPro"/>
</dbReference>
<evidence type="ECO:0000256" key="6">
    <source>
        <dbReference type="ARBA" id="ARBA00022679"/>
    </source>
</evidence>
<comment type="catalytic activity">
    <reaction evidence="11">
        <text>apo-[peptidyl-carrier protein] + CoA = holo-[peptidyl-carrier protein] + adenosine 3',5'-bisphosphate + H(+)</text>
        <dbReference type="Rhea" id="RHEA:46228"/>
        <dbReference type="Rhea" id="RHEA-COMP:11479"/>
        <dbReference type="Rhea" id="RHEA-COMP:11480"/>
        <dbReference type="ChEBI" id="CHEBI:15378"/>
        <dbReference type="ChEBI" id="CHEBI:29999"/>
        <dbReference type="ChEBI" id="CHEBI:57287"/>
        <dbReference type="ChEBI" id="CHEBI:58343"/>
        <dbReference type="ChEBI" id="CHEBI:64479"/>
    </reaction>
</comment>
<feature type="binding site" evidence="13">
    <location>
        <position position="146"/>
    </location>
    <ligand>
        <name>Mg(2+)</name>
        <dbReference type="ChEBI" id="CHEBI:18420"/>
    </ligand>
</feature>
<evidence type="ECO:0000256" key="5">
    <source>
        <dbReference type="ARBA" id="ARBA00019087"/>
    </source>
</evidence>
<comment type="cofactor">
    <cofactor evidence="13">
        <name>Mg(2+)</name>
        <dbReference type="ChEBI" id="CHEBI:18420"/>
    </cofactor>
</comment>
<dbReference type="RefSeq" id="WP_168609696.1">
    <property type="nucleotide sequence ID" value="NZ_JAAZQD010000005.1"/>
</dbReference>
<evidence type="ECO:0000256" key="11">
    <source>
        <dbReference type="ARBA" id="ARBA00049191"/>
    </source>
</evidence>
<evidence type="ECO:0000256" key="13">
    <source>
        <dbReference type="PIRSR" id="PIRSR603542-2"/>
    </source>
</evidence>
<dbReference type="InterPro" id="IPR003542">
    <property type="entry name" value="Enbac_synth_compD-like"/>
</dbReference>
<proteinExistence type="inferred from homology"/>
<evidence type="ECO:0000259" key="16">
    <source>
        <dbReference type="Pfam" id="PF17837"/>
    </source>
</evidence>
<dbReference type="SUPFAM" id="SSF56214">
    <property type="entry name" value="4'-phosphopantetheinyl transferase"/>
    <property type="match status" value="1"/>
</dbReference>
<dbReference type="PANTHER" id="PTHR38096">
    <property type="entry name" value="ENTEROBACTIN SYNTHASE COMPONENT D"/>
    <property type="match status" value="1"/>
</dbReference>
<name>A0A846ZPG8_9GAMM</name>
<dbReference type="Gene3D" id="3.90.470.20">
    <property type="entry name" value="4'-phosphopantetheinyl transferase domain"/>
    <property type="match status" value="1"/>
</dbReference>
<feature type="binding site" evidence="12">
    <location>
        <position position="88"/>
    </location>
    <ligand>
        <name>CoA</name>
        <dbReference type="ChEBI" id="CHEBI:57287"/>
    </ligand>
</feature>
<dbReference type="InterPro" id="IPR037143">
    <property type="entry name" value="4-PPantetheinyl_Trfase_dom_sf"/>
</dbReference>
<dbReference type="GO" id="GO:0005886">
    <property type="term" value="C:plasma membrane"/>
    <property type="evidence" value="ECO:0007669"/>
    <property type="project" value="TreeGrafter"/>
</dbReference>
<dbReference type="UniPathway" id="UPA00017"/>
<dbReference type="AlphaFoldDB" id="A0A846ZPG8"/>
<sequence>MHEDIPGTVKNTRSKIDSSPAASIRGDMLRTTRWEELGNKDPRVPPAFVIEFSPDAHTSSACERYGIALPSQLHHAVAKRQAEFIMGRLAAHQAIERLGIAASTPGIGASREPLWQAGVTGSISHTDDIAAAIAVPAPTVTGVGIDIEKVPNAETRDAIRALALTPDEQRLMEARRGHLTTNMLLITGFSAKESFFKGVFAVVGRYFDFDAVRVSGLDADAGRLTLTLRQTLCPSLVEGRSFEVGFKTLARDTVATSFVW</sequence>
<comment type="function">
    <text evidence="1">Involved in the biosynthesis of the siderophore enterobactin (enterochelin), which is a macrocyclic trimeric lactone of N-(2,3-dihydroxybenzoyl)-serine. The serine trilactone serves as a scaffolding for the three catechol functionalities that provide hexadentate coordination for the tightly ligated iron(2+) atoms. Plays an essential role in the assembly of the enterobactin by catalyzing the transfer of the 4'-phosphopantetheine (Ppant) moiety from coenzyme A to the apo-domains of both EntB (ArCP domain) and EntF (PCP domain) to yield their holo-forms which make them competent for the activation of 2,3-dihydroxybenzoate (DHB) and L-serine, respectively.</text>
</comment>
<keyword evidence="13" id="KW-0479">Metal-binding</keyword>
<protein>
    <recommendedName>
        <fullName evidence="5">Enterobactin synthase component D</fullName>
    </recommendedName>
    <alternativeName>
        <fullName evidence="8">4'-phosphopantetheinyl transferase EntD</fullName>
    </alternativeName>
    <alternativeName>
        <fullName evidence="9">Enterochelin synthase D</fullName>
    </alternativeName>
</protein>
<dbReference type="GO" id="GO:0009366">
    <property type="term" value="C:enterobactin synthetase complex"/>
    <property type="evidence" value="ECO:0007669"/>
    <property type="project" value="InterPro"/>
</dbReference>
<dbReference type="InterPro" id="IPR041354">
    <property type="entry name" value="4PPT_N"/>
</dbReference>
<keyword evidence="6 17" id="KW-0808">Transferase</keyword>
<evidence type="ECO:0000259" key="15">
    <source>
        <dbReference type="Pfam" id="PF01648"/>
    </source>
</evidence>
<keyword evidence="13" id="KW-0460">Magnesium</keyword>
<comment type="catalytic activity">
    <reaction evidence="10">
        <text>apo-[aryl-carrier protein] + CoA = holo-[aryl-carrier protein] + adenosine 3',5'-bisphosphate + H(+)</text>
        <dbReference type="Rhea" id="RHEA:48404"/>
        <dbReference type="Rhea" id="RHEA-COMP:15903"/>
        <dbReference type="Rhea" id="RHEA-COMP:17557"/>
        <dbReference type="ChEBI" id="CHEBI:15378"/>
        <dbReference type="ChEBI" id="CHEBI:29999"/>
        <dbReference type="ChEBI" id="CHEBI:57287"/>
        <dbReference type="ChEBI" id="CHEBI:58343"/>
        <dbReference type="ChEBI" id="CHEBI:64479"/>
    </reaction>
</comment>
<evidence type="ECO:0000256" key="4">
    <source>
        <dbReference type="ARBA" id="ARBA00011503"/>
    </source>
</evidence>
<comment type="similarity">
    <text evidence="3">Belongs to the P-Pant transferase superfamily. EntD family.</text>
</comment>
<gene>
    <name evidence="17" type="ORF">HF690_12620</name>
</gene>
<reference evidence="17 18" key="1">
    <citation type="journal article" date="2017" name="Int. J. Syst. Evol. Microbiol.">
        <title>Oleiagrimonas citrea sp. nov., a marine bacterium isolated from tidal flat sediment and emended description of the genus Oleiagrimonas Fang et al. 2015 and Oleiagrimonas soli.</title>
        <authorList>
            <person name="Yang S.H."/>
            <person name="Seo H.S."/>
            <person name="Seong C.N."/>
            <person name="Kwon K.K."/>
        </authorList>
    </citation>
    <scope>NUCLEOTIDE SEQUENCE [LARGE SCALE GENOMIC DNA]</scope>
    <source>
        <strain evidence="17 18">MEBiC09124</strain>
    </source>
</reference>
<feature type="binding site" evidence="12">
    <location>
        <position position="197"/>
    </location>
    <ligand>
        <name>CoA</name>
        <dbReference type="ChEBI" id="CHEBI:57287"/>
    </ligand>
</feature>
<keyword evidence="7" id="KW-0259">Enterobactin biosynthesis</keyword>
<evidence type="ECO:0000256" key="3">
    <source>
        <dbReference type="ARBA" id="ARBA00008342"/>
    </source>
</evidence>
<evidence type="ECO:0000256" key="8">
    <source>
        <dbReference type="ARBA" id="ARBA00029894"/>
    </source>
</evidence>
<feature type="binding site" evidence="13">
    <location>
        <position position="147"/>
    </location>
    <ligand>
        <name>Mg(2+)</name>
        <dbReference type="ChEBI" id="CHEBI:18420"/>
    </ligand>
</feature>
<dbReference type="PANTHER" id="PTHR38096:SF1">
    <property type="entry name" value="ENTEROBACTIN SYNTHASE COMPONENT D"/>
    <property type="match status" value="1"/>
</dbReference>
<evidence type="ECO:0000256" key="14">
    <source>
        <dbReference type="SAM" id="MobiDB-lite"/>
    </source>
</evidence>
<comment type="subunit">
    <text evidence="4">EntB, EntD, EntE, and EntF form a multienzyme complex called enterobactin synthase.</text>
</comment>
<dbReference type="EMBL" id="JAAZQD010000005">
    <property type="protein sequence ID" value="NKZ39792.1"/>
    <property type="molecule type" value="Genomic_DNA"/>
</dbReference>
<dbReference type="Pfam" id="PF17837">
    <property type="entry name" value="4PPT_N"/>
    <property type="match status" value="1"/>
</dbReference>